<sequence length="202" mass="23563">METLLMIFVLLALVYYIFRIIQVTVKLKQEHVFPLTKEERRTIRKHPRKITAPPTVEGQKLGLLANLAFMFFIASMFSIVYITDVFSWHQYLFMLFFLMYAYFMLPLNLVAVKQDGILIGTRFLSWKHIHSIKAVAIDKNHKFYGHSSDANIGFVVKIKYTFGFTSFVVTSEKTLKQLLKLCQEHVTVEDEMHTSVSESKIK</sequence>
<dbReference type="STRING" id="302167.GCA_900166595_00668"/>
<keyword evidence="1" id="KW-0472">Membrane</keyword>
<evidence type="ECO:0000313" key="5">
    <source>
        <dbReference type="Proteomes" id="UP001356080"/>
    </source>
</evidence>
<evidence type="ECO:0000313" key="2">
    <source>
        <dbReference type="EMBL" id="AUJ25023.1"/>
    </source>
</evidence>
<reference evidence="4" key="2">
    <citation type="submission" date="2016-11" db="EMBL/GenBank/DDBJ databases">
        <title>Complete genome sequence of Virgibacillus pantothenticus 21D, a halophilic bacterium isolated from the deep hypersaline anoxic basin Discovery in the Mediterranean Sea.</title>
        <authorList>
            <person name="Zeaiter Z."/>
            <person name="Booth J.M."/>
            <person name="Prosdocimi E.M."/>
            <person name="Mapelli F."/>
            <person name="Fusi M."/>
            <person name="Daffonchio D."/>
            <person name="Borin S."/>
            <person name="Crotti E."/>
        </authorList>
    </citation>
    <scope>NUCLEOTIDE SEQUENCE [LARGE SCALE GENOMIC DNA]</scope>
    <source>
        <strain evidence="4">21D</strain>
    </source>
</reference>
<dbReference type="Proteomes" id="UP000234237">
    <property type="component" value="Chromosome"/>
</dbReference>
<dbReference type="RefSeq" id="WP_077702405.1">
    <property type="nucleotide sequence ID" value="NZ_CP018622.1"/>
</dbReference>
<evidence type="ECO:0000313" key="3">
    <source>
        <dbReference type="EMBL" id="MEF2290924.1"/>
    </source>
</evidence>
<dbReference type="EMBL" id="CP018622">
    <property type="protein sequence ID" value="AUJ25023.1"/>
    <property type="molecule type" value="Genomic_DNA"/>
</dbReference>
<gene>
    <name evidence="2" type="ORF">A21D_01942</name>
    <name evidence="3" type="ORF">V2W34_02715</name>
</gene>
<evidence type="ECO:0008006" key="6">
    <source>
        <dbReference type="Google" id="ProtNLM"/>
    </source>
</evidence>
<organism evidence="2 4">
    <name type="scientific">Virgibacillus dokdonensis</name>
    <dbReference type="NCBI Taxonomy" id="302167"/>
    <lineage>
        <taxon>Bacteria</taxon>
        <taxon>Bacillati</taxon>
        <taxon>Bacillota</taxon>
        <taxon>Bacilli</taxon>
        <taxon>Bacillales</taxon>
        <taxon>Bacillaceae</taxon>
        <taxon>Virgibacillus</taxon>
    </lineage>
</organism>
<dbReference type="KEGG" id="vpn:A21D_01942"/>
<feature type="transmembrane region" description="Helical" evidence="1">
    <location>
        <begin position="88"/>
        <end position="112"/>
    </location>
</feature>
<proteinExistence type="predicted"/>
<feature type="transmembrane region" description="Helical" evidence="1">
    <location>
        <begin position="6"/>
        <end position="25"/>
    </location>
</feature>
<name>A0A2K9J1W6_9BACI</name>
<evidence type="ECO:0000256" key="1">
    <source>
        <dbReference type="SAM" id="Phobius"/>
    </source>
</evidence>
<reference evidence="2" key="1">
    <citation type="submission" date="2016-11" db="EMBL/GenBank/DDBJ databases">
        <title>Complete genome sequence of Virgibacillus dokdonensis 21D, a halophilic bacterium isolated from the deep hypersaline anoxic basin Discovery in the Mediterranean Sea.</title>
        <authorList>
            <person name="Zeaiter Z."/>
            <person name="Booth J.M."/>
            <person name="Prosdocimi E.M."/>
            <person name="Mapelli F."/>
            <person name="Fusi M."/>
            <person name="Daffonchio D."/>
            <person name="Borin S."/>
            <person name="Crotti E."/>
        </authorList>
    </citation>
    <scope>NUCLEOTIDE SEQUENCE</scope>
    <source>
        <strain evidence="2">21D</strain>
    </source>
</reference>
<keyword evidence="5" id="KW-1185">Reference proteome</keyword>
<dbReference type="EMBL" id="JAZHPM010000003">
    <property type="protein sequence ID" value="MEF2290924.1"/>
    <property type="molecule type" value="Genomic_DNA"/>
</dbReference>
<keyword evidence="1" id="KW-1133">Transmembrane helix</keyword>
<accession>A0A2K9J1W6</accession>
<dbReference type="Proteomes" id="UP001356080">
    <property type="component" value="Unassembled WGS sequence"/>
</dbReference>
<feature type="transmembrane region" description="Helical" evidence="1">
    <location>
        <begin position="63"/>
        <end position="82"/>
    </location>
</feature>
<evidence type="ECO:0000313" key="4">
    <source>
        <dbReference type="Proteomes" id="UP000234237"/>
    </source>
</evidence>
<keyword evidence="1" id="KW-0812">Transmembrane</keyword>
<dbReference type="AlphaFoldDB" id="A0A2K9J1W6"/>
<protein>
    <recommendedName>
        <fullName evidence="6">DUF5673 domain-containing protein</fullName>
    </recommendedName>
</protein>
<reference evidence="3 5" key="3">
    <citation type="submission" date="2024-01" db="EMBL/GenBank/DDBJ databases">
        <title>Survival strategy associated with biotechnological potential of Virgibacillus dokdonensis T4.6 isolated from salt-fermented shrimp paste.</title>
        <authorList>
            <person name="Doan T.V."/>
            <person name="Quach N.T."/>
            <person name="Phi Q.-T."/>
        </authorList>
    </citation>
    <scope>NUCLEOTIDE SEQUENCE [LARGE SCALE GENOMIC DNA]</scope>
    <source>
        <strain evidence="3 5">T4.6</strain>
    </source>
</reference>